<dbReference type="InterPro" id="IPR045391">
    <property type="entry name" value="DUF6520"/>
</dbReference>
<reference evidence="2 4" key="1">
    <citation type="submission" date="2018-10" db="EMBL/GenBank/DDBJ databases">
        <title>Genomic Encyclopedia of Archaeal and Bacterial Type Strains, Phase II (KMG-II): from individual species to whole genera.</title>
        <authorList>
            <person name="Goeker M."/>
        </authorList>
    </citation>
    <scope>NUCLEOTIDE SEQUENCE [LARGE SCALE GENOMIC DNA]</scope>
    <source>
        <strain evidence="2 4">DSM 19624</strain>
    </source>
</reference>
<dbReference type="Proteomes" id="UP000273898">
    <property type="component" value="Unassembled WGS sequence"/>
</dbReference>
<reference evidence="3 5" key="2">
    <citation type="submission" date="2019-03" db="EMBL/GenBank/DDBJ databases">
        <authorList>
            <person name="He R.-H."/>
        </authorList>
    </citation>
    <scope>NUCLEOTIDE SEQUENCE [LARGE SCALE GENOMIC DNA]</scope>
    <source>
        <strain evidence="3 5">DSM 19624</strain>
    </source>
</reference>
<organism evidence="2 4">
    <name type="scientific">Pedobacter alluvionis</name>
    <dbReference type="NCBI Taxonomy" id="475253"/>
    <lineage>
        <taxon>Bacteria</taxon>
        <taxon>Pseudomonadati</taxon>
        <taxon>Bacteroidota</taxon>
        <taxon>Sphingobacteriia</taxon>
        <taxon>Sphingobacteriales</taxon>
        <taxon>Sphingobacteriaceae</taxon>
        <taxon>Pedobacter</taxon>
    </lineage>
</organism>
<dbReference type="EMBL" id="RCCK01000012">
    <property type="protein sequence ID" value="RLJ75146.1"/>
    <property type="molecule type" value="Genomic_DNA"/>
</dbReference>
<name>A0A497Y0G5_9SPHI</name>
<accession>A0A497Y0G5</accession>
<keyword evidence="1" id="KW-0732">Signal</keyword>
<feature type="signal peptide" evidence="1">
    <location>
        <begin position="1"/>
        <end position="21"/>
    </location>
</feature>
<dbReference type="Pfam" id="PF20130">
    <property type="entry name" value="DUF6520"/>
    <property type="match status" value="1"/>
</dbReference>
<keyword evidence="5" id="KW-1185">Reference proteome</keyword>
<dbReference type="AlphaFoldDB" id="A0A497Y0G5"/>
<dbReference type="OrthoDB" id="1273923at2"/>
<protein>
    <submittedName>
        <fullName evidence="2">Uncharacterized protein</fullName>
    </submittedName>
</protein>
<evidence type="ECO:0000256" key="1">
    <source>
        <dbReference type="SAM" id="SignalP"/>
    </source>
</evidence>
<evidence type="ECO:0000313" key="3">
    <source>
        <dbReference type="EMBL" id="TFB30249.1"/>
    </source>
</evidence>
<dbReference type="EMBL" id="SOPX01000003">
    <property type="protein sequence ID" value="TFB30249.1"/>
    <property type="molecule type" value="Genomic_DNA"/>
</dbReference>
<dbReference type="Proteomes" id="UP000297429">
    <property type="component" value="Unassembled WGS sequence"/>
</dbReference>
<evidence type="ECO:0000313" key="5">
    <source>
        <dbReference type="Proteomes" id="UP000297429"/>
    </source>
</evidence>
<evidence type="ECO:0000313" key="4">
    <source>
        <dbReference type="Proteomes" id="UP000273898"/>
    </source>
</evidence>
<proteinExistence type="predicted"/>
<dbReference type="RefSeq" id="WP_121285115.1">
    <property type="nucleotide sequence ID" value="NZ_RCCK01000012.1"/>
</dbReference>
<feature type="chain" id="PRO_5044605595" evidence="1">
    <location>
        <begin position="22"/>
        <end position="80"/>
    </location>
</feature>
<sequence length="80" mass="8678">MKNFKLLLATAVLFAVGSAFASSTKAEDLYVRNSNGTYQLKTGHCEVQDNSTCSYNIIDPNGPLNQDSNFTEAEPGVYVP</sequence>
<evidence type="ECO:0000313" key="2">
    <source>
        <dbReference type="EMBL" id="RLJ75146.1"/>
    </source>
</evidence>
<gene>
    <name evidence="2" type="ORF">BCL90_3495</name>
    <name evidence="3" type="ORF">E3V97_18950</name>
</gene>
<comment type="caution">
    <text evidence="2">The sequence shown here is derived from an EMBL/GenBank/DDBJ whole genome shotgun (WGS) entry which is preliminary data.</text>
</comment>